<feature type="domain" description="DH" evidence="6">
    <location>
        <begin position="671"/>
        <end position="851"/>
    </location>
</feature>
<dbReference type="Gene3D" id="2.30.29.30">
    <property type="entry name" value="Pleckstrin-homology domain (PH domain)/Phosphotyrosine-binding domain (PTB)"/>
    <property type="match status" value="1"/>
</dbReference>
<dbReference type="InterPro" id="IPR001849">
    <property type="entry name" value="PH_domain"/>
</dbReference>
<dbReference type="SUPFAM" id="SSF50729">
    <property type="entry name" value="PH domain-like"/>
    <property type="match status" value="1"/>
</dbReference>
<feature type="region of interest" description="Disordered" evidence="4">
    <location>
        <begin position="1189"/>
        <end position="1211"/>
    </location>
</feature>
<dbReference type="CDD" id="cd00160">
    <property type="entry name" value="RhoGEF"/>
    <property type="match status" value="1"/>
</dbReference>
<name>A0A9D3WLN5_9SAUR</name>
<dbReference type="PROSITE" id="PS50191">
    <property type="entry name" value="CRAL_TRIO"/>
    <property type="match status" value="1"/>
</dbReference>
<dbReference type="InterPro" id="IPR036865">
    <property type="entry name" value="CRAL-TRIO_dom_sf"/>
</dbReference>
<comment type="caution">
    <text evidence="8">The sequence shown here is derived from an EMBL/GenBank/DDBJ whole genome shotgun (WGS) entry which is preliminary data.</text>
</comment>
<dbReference type="SMART" id="SM00516">
    <property type="entry name" value="SEC14"/>
    <property type="match status" value="1"/>
</dbReference>
<dbReference type="SUPFAM" id="SSF52087">
    <property type="entry name" value="CRAL/TRIO domain"/>
    <property type="match status" value="1"/>
</dbReference>
<feature type="compositionally biased region" description="Polar residues" evidence="4">
    <location>
        <begin position="1189"/>
        <end position="1198"/>
    </location>
</feature>
<dbReference type="InterPro" id="IPR051336">
    <property type="entry name" value="RhoGEF_Guanine_NuclExch_SF"/>
</dbReference>
<evidence type="ECO:0000256" key="4">
    <source>
        <dbReference type="SAM" id="MobiDB-lite"/>
    </source>
</evidence>
<gene>
    <name evidence="8" type="ORF">KIL84_022448</name>
</gene>
<reference evidence="8" key="1">
    <citation type="submission" date="2021-09" db="EMBL/GenBank/DDBJ databases">
        <title>The genome of Mauremys mutica provides insights into the evolution of semi-aquatic lifestyle.</title>
        <authorList>
            <person name="Gong S."/>
            <person name="Gao Y."/>
        </authorList>
    </citation>
    <scope>NUCLEOTIDE SEQUENCE</scope>
    <source>
        <strain evidence="8">MM-2020</strain>
        <tissue evidence="8">Muscle</tissue>
    </source>
</reference>
<dbReference type="Pfam" id="PF22697">
    <property type="entry name" value="SOS1_NGEF_PH"/>
    <property type="match status" value="1"/>
</dbReference>
<dbReference type="SUPFAM" id="SSF48065">
    <property type="entry name" value="DBL homology domain (DH-domain)"/>
    <property type="match status" value="1"/>
</dbReference>
<proteinExistence type="inferred from homology"/>
<dbReference type="SUPFAM" id="SSF50044">
    <property type="entry name" value="SH3-domain"/>
    <property type="match status" value="1"/>
</dbReference>
<feature type="region of interest" description="Disordered" evidence="4">
    <location>
        <begin position="1157"/>
        <end position="1176"/>
    </location>
</feature>
<dbReference type="GO" id="GO:0005085">
    <property type="term" value="F:guanyl-nucleotide exchange factor activity"/>
    <property type="evidence" value="ECO:0007669"/>
    <property type="project" value="UniProtKB-KW"/>
</dbReference>
<dbReference type="InterPro" id="IPR001331">
    <property type="entry name" value="GDS_CDC24_CS"/>
</dbReference>
<dbReference type="InterPro" id="IPR035534">
    <property type="entry name" value="DBS_PH"/>
</dbReference>
<dbReference type="InterPro" id="IPR035899">
    <property type="entry name" value="DBL_dom_sf"/>
</dbReference>
<dbReference type="Gene3D" id="1.20.900.10">
    <property type="entry name" value="Dbl homology (DH) domain"/>
    <property type="match status" value="1"/>
</dbReference>
<dbReference type="EMBL" id="JAHDVG010000488">
    <property type="protein sequence ID" value="KAH1164889.1"/>
    <property type="molecule type" value="Genomic_DNA"/>
</dbReference>
<dbReference type="PANTHER" id="PTHR22826">
    <property type="entry name" value="RHO GUANINE EXCHANGE FACTOR-RELATED"/>
    <property type="match status" value="1"/>
</dbReference>
<dbReference type="InterPro" id="IPR035532">
    <property type="entry name" value="DBS_SH3"/>
</dbReference>
<dbReference type="FunFam" id="2.30.29.30:FF:000078">
    <property type="entry name" value="Guanine nucleotide exchange factor DBS"/>
    <property type="match status" value="1"/>
</dbReference>
<evidence type="ECO:0000259" key="6">
    <source>
        <dbReference type="PROSITE" id="PS50010"/>
    </source>
</evidence>
<dbReference type="SMART" id="SM00325">
    <property type="entry name" value="RhoGEF"/>
    <property type="match status" value="1"/>
</dbReference>
<dbReference type="GO" id="GO:0005737">
    <property type="term" value="C:cytoplasm"/>
    <property type="evidence" value="ECO:0007669"/>
    <property type="project" value="TreeGrafter"/>
</dbReference>
<evidence type="ECO:0000313" key="9">
    <source>
        <dbReference type="Proteomes" id="UP000827986"/>
    </source>
</evidence>
<evidence type="ECO:0008006" key="10">
    <source>
        <dbReference type="Google" id="ProtNLM"/>
    </source>
</evidence>
<keyword evidence="2" id="KW-0344">Guanine-nucleotide releasing factor</keyword>
<dbReference type="CDD" id="cd11857">
    <property type="entry name" value="SH3_DBS"/>
    <property type="match status" value="1"/>
</dbReference>
<dbReference type="PROSITE" id="PS50010">
    <property type="entry name" value="DH_2"/>
    <property type="match status" value="1"/>
</dbReference>
<feature type="domain" description="CRAL-TRIO" evidence="7">
    <location>
        <begin position="137"/>
        <end position="243"/>
    </location>
</feature>
<dbReference type="PROSITE" id="PS00741">
    <property type="entry name" value="DH_1"/>
    <property type="match status" value="1"/>
</dbReference>
<feature type="region of interest" description="Disordered" evidence="4">
    <location>
        <begin position="1005"/>
        <end position="1060"/>
    </location>
</feature>
<feature type="compositionally biased region" description="Low complexity" evidence="4">
    <location>
        <begin position="1011"/>
        <end position="1024"/>
    </location>
</feature>
<dbReference type="CDD" id="cd01227">
    <property type="entry name" value="PH_Dbs"/>
    <property type="match status" value="1"/>
</dbReference>
<dbReference type="Pfam" id="PF00621">
    <property type="entry name" value="RhoGEF"/>
    <property type="match status" value="1"/>
</dbReference>
<feature type="compositionally biased region" description="Polar residues" evidence="4">
    <location>
        <begin position="1164"/>
        <end position="1176"/>
    </location>
</feature>
<dbReference type="SMART" id="SM00233">
    <property type="entry name" value="PH"/>
    <property type="match status" value="1"/>
</dbReference>
<feature type="compositionally biased region" description="Basic and acidic residues" evidence="4">
    <location>
        <begin position="1083"/>
        <end position="1096"/>
    </location>
</feature>
<protein>
    <recommendedName>
        <fullName evidence="10">MCF.2 cell line derived transforming sequence-like 2</fullName>
    </recommendedName>
</protein>
<feature type="region of interest" description="Disordered" evidence="4">
    <location>
        <begin position="1075"/>
        <end position="1096"/>
    </location>
</feature>
<dbReference type="InterPro" id="IPR018159">
    <property type="entry name" value="Spectrin/alpha-actinin"/>
</dbReference>
<organism evidence="8 9">
    <name type="scientific">Mauremys mutica</name>
    <name type="common">yellowpond turtle</name>
    <dbReference type="NCBI Taxonomy" id="74926"/>
    <lineage>
        <taxon>Eukaryota</taxon>
        <taxon>Metazoa</taxon>
        <taxon>Chordata</taxon>
        <taxon>Craniata</taxon>
        <taxon>Vertebrata</taxon>
        <taxon>Euteleostomi</taxon>
        <taxon>Archelosauria</taxon>
        <taxon>Testudinata</taxon>
        <taxon>Testudines</taxon>
        <taxon>Cryptodira</taxon>
        <taxon>Durocryptodira</taxon>
        <taxon>Testudinoidea</taxon>
        <taxon>Geoemydidae</taxon>
        <taxon>Geoemydinae</taxon>
        <taxon>Mauremys</taxon>
    </lineage>
</organism>
<feature type="region of interest" description="Disordered" evidence="4">
    <location>
        <begin position="576"/>
        <end position="620"/>
    </location>
</feature>
<sequence>MQTAGDGQCPGDVRSLEESHPGSGTCFVCVASHSSCLFFFFNAVRRFCEMLFWLKEEEMSHQELTQRLATVITHVDEIMQQEIRPLVAVDIIEQLHRQFAILSGGRGKDGAPIITFPEYAGFSDIPDEDFLNVVTYLTSIPSLEAASIGFIIVIDRRRDKWSAVKASLTRIAGAFPGNLQLVFVLRPSRFIHRTIADIGIKLYRDDFKMKVPIIMLNSISDLHGYIDKSQLTRELGGTLEYGHSQWIHHRTAIENFAMTVKTTAQMLQTFGTDLAETELPNDVQCTEELLSSHTEHHNKLKDELKLAVKQGATLLTCIREPVTRSSTSKLSPDELENVATVERLLAQLDETEKAFDQFWSKHHLKLEQCLQLRHFEHDFREVKLELDNLMDAQAGFTDIGDSVTRVEHLLKERKQLEEKGQEPLEKAQSLALHGDQLIQNNHYAVDSIRPKCVELRRICDDFTNETKKKYDILGKSLELHKQLDKARQWCEAGIYLLASQAVDKCQSQEGAETALCDIEKFLGTAKEHQLSNPKEFYNQFDMILTPEIKANAQKVLQKLEDVQEMFDKRQVSLKKLAAKQTRPVQPVAPHPESSPKRASPKSTGPAPLTTNRRSAEIPCPPKSISEVELSKKKSIKKTKGGIKIEVMHEASQGGSSRVLVMSESEENLSTRRSHIINELIETERVYVEELQSIIEGYASEMDNPDLIHLIPSALQNKKEVLFGNLPEIYEFHNRIFLKELENCIENPELLGRCFLKRKEDLQVYEKYCQNKLRSEALWRQCGDSLFFQECQRKLDHKLSLDAYLLKPVQRITKYQLLLKEMLKCSKNSEGTAELEEALATMLDIIKSVNDSMHQIAITGYEGDVHELGKLLMQGSFNVWTDHKKGHSKVKDLARFKPMQRHLFLYTKILLFCKKRDENTDGHEKSPSYSFKNSLKMSTVGITENVKGDNKKFEIWYNGREEVYIIQASSIELKNIWVSEIRKVLTGQLEACREASQLHQRITESVYHAPMNSSNSTRYSRKSSTAYENKSEPTNRETSNDRSRNSSPSTRQRRADASTSLNLECSALARKRFTLQGLSNRRAPPKDPESKERDVTRRFSLASSISTTVTTSALTKGPLGSAVKVKRHEIKSDPTPLGFEDAFENTILAQTKCNAGSITRPVPRSASQTGWPSRQMPSLDTFEDFEAIPSSTDELSNSSDMEEEANPNNGSNLLRVEGSYETCFPESFTLENGDLVHFVQEGENGQWLVKKLASEKSDWVPSSVLHPAEGDSNSILRKNNEEVYNDTCSTALADTEMKESELARSLTAEQRAGS</sequence>
<evidence type="ECO:0000313" key="8">
    <source>
        <dbReference type="EMBL" id="KAH1164889.1"/>
    </source>
</evidence>
<dbReference type="Proteomes" id="UP000827986">
    <property type="component" value="Unassembled WGS sequence"/>
</dbReference>
<keyword evidence="9" id="KW-1185">Reference proteome</keyword>
<dbReference type="InterPro" id="IPR000219">
    <property type="entry name" value="DH_dom"/>
</dbReference>
<comment type="similarity">
    <text evidence="3">Belongs to the MCF2 family.</text>
</comment>
<dbReference type="GO" id="GO:0035556">
    <property type="term" value="P:intracellular signal transduction"/>
    <property type="evidence" value="ECO:0007669"/>
    <property type="project" value="InterPro"/>
</dbReference>
<dbReference type="InterPro" id="IPR056466">
    <property type="entry name" value="Spectrin_DBS"/>
</dbReference>
<evidence type="ECO:0000256" key="3">
    <source>
        <dbReference type="ARBA" id="ARBA00049987"/>
    </source>
</evidence>
<dbReference type="InterPro" id="IPR011993">
    <property type="entry name" value="PH-like_dom_sf"/>
</dbReference>
<dbReference type="InterPro" id="IPR055251">
    <property type="entry name" value="SOS1_NGEF_PH"/>
</dbReference>
<dbReference type="PROSITE" id="PS50003">
    <property type="entry name" value="PH_DOMAIN"/>
    <property type="match status" value="1"/>
</dbReference>
<dbReference type="InterPro" id="IPR001251">
    <property type="entry name" value="CRAL-TRIO_dom"/>
</dbReference>
<dbReference type="InterPro" id="IPR036028">
    <property type="entry name" value="SH3-like_dom_sf"/>
</dbReference>
<evidence type="ECO:0000256" key="1">
    <source>
        <dbReference type="ARBA" id="ARBA00022553"/>
    </source>
</evidence>
<keyword evidence="1" id="KW-0597">Phosphoprotein</keyword>
<dbReference type="PANTHER" id="PTHR22826:SF201">
    <property type="entry name" value="GUANINE NUCLEOTIDE EXCHANGE FACTOR MCF2L2-RELATED"/>
    <property type="match status" value="1"/>
</dbReference>
<feature type="compositionally biased region" description="Basic and acidic residues" evidence="4">
    <location>
        <begin position="1028"/>
        <end position="1043"/>
    </location>
</feature>
<evidence type="ECO:0000256" key="2">
    <source>
        <dbReference type="ARBA" id="ARBA00022658"/>
    </source>
</evidence>
<dbReference type="SMART" id="SM00150">
    <property type="entry name" value="SPEC"/>
    <property type="match status" value="1"/>
</dbReference>
<dbReference type="Pfam" id="PF23289">
    <property type="entry name" value="Spectrin_5"/>
    <property type="match status" value="1"/>
</dbReference>
<evidence type="ECO:0000259" key="5">
    <source>
        <dbReference type="PROSITE" id="PS50003"/>
    </source>
</evidence>
<dbReference type="Gene3D" id="1.20.58.60">
    <property type="match status" value="1"/>
</dbReference>
<dbReference type="Pfam" id="PF13716">
    <property type="entry name" value="CRAL_TRIO_2"/>
    <property type="match status" value="1"/>
</dbReference>
<feature type="domain" description="PH" evidence="5">
    <location>
        <begin position="863"/>
        <end position="985"/>
    </location>
</feature>
<dbReference type="SUPFAM" id="SSF46966">
    <property type="entry name" value="Spectrin repeat"/>
    <property type="match status" value="1"/>
</dbReference>
<dbReference type="CDD" id="cd00170">
    <property type="entry name" value="SEC14"/>
    <property type="match status" value="1"/>
</dbReference>
<dbReference type="CDD" id="cd00176">
    <property type="entry name" value="SPEC"/>
    <property type="match status" value="1"/>
</dbReference>
<evidence type="ECO:0000259" key="7">
    <source>
        <dbReference type="PROSITE" id="PS50191"/>
    </source>
</evidence>
<accession>A0A9D3WLN5</accession>